<name>A0A835T302_CHLIN</name>
<dbReference type="GO" id="GO:0001578">
    <property type="term" value="P:microtubule bundle formation"/>
    <property type="evidence" value="ECO:0007669"/>
    <property type="project" value="TreeGrafter"/>
</dbReference>
<dbReference type="Proteomes" id="UP000650467">
    <property type="component" value="Unassembled WGS sequence"/>
</dbReference>
<dbReference type="PANTHER" id="PTHR12932:SF9">
    <property type="entry name" value="TUBULIN POLYMERIZATION-PROMOTING PROTEIN HOMOLOG"/>
    <property type="match status" value="1"/>
</dbReference>
<dbReference type="AlphaFoldDB" id="A0A835T302"/>
<feature type="compositionally biased region" description="Basic and acidic residues" evidence="1">
    <location>
        <begin position="200"/>
        <end position="210"/>
    </location>
</feature>
<dbReference type="InterPro" id="IPR008907">
    <property type="entry name" value="TPP/p25"/>
</dbReference>
<organism evidence="2 3">
    <name type="scientific">Chlamydomonas incerta</name>
    <dbReference type="NCBI Taxonomy" id="51695"/>
    <lineage>
        <taxon>Eukaryota</taxon>
        <taxon>Viridiplantae</taxon>
        <taxon>Chlorophyta</taxon>
        <taxon>core chlorophytes</taxon>
        <taxon>Chlorophyceae</taxon>
        <taxon>CS clade</taxon>
        <taxon>Chlamydomonadales</taxon>
        <taxon>Chlamydomonadaceae</taxon>
        <taxon>Chlamydomonas</taxon>
    </lineage>
</organism>
<dbReference type="PANTHER" id="PTHR12932">
    <property type="entry name" value="P25 ALPHA-RELATED"/>
    <property type="match status" value="1"/>
</dbReference>
<evidence type="ECO:0000313" key="3">
    <source>
        <dbReference type="Proteomes" id="UP000650467"/>
    </source>
</evidence>
<protein>
    <submittedName>
        <fullName evidence="2">Uncharacterized protein</fullName>
    </submittedName>
</protein>
<dbReference type="OrthoDB" id="548799at2759"/>
<evidence type="ECO:0000256" key="1">
    <source>
        <dbReference type="SAM" id="MobiDB-lite"/>
    </source>
</evidence>
<reference evidence="2" key="1">
    <citation type="journal article" date="2020" name="bioRxiv">
        <title>Comparative genomics of Chlamydomonas.</title>
        <authorList>
            <person name="Craig R.J."/>
            <person name="Hasan A.R."/>
            <person name="Ness R.W."/>
            <person name="Keightley P.D."/>
        </authorList>
    </citation>
    <scope>NUCLEOTIDE SEQUENCE</scope>
    <source>
        <strain evidence="2">SAG 7.73</strain>
    </source>
</reference>
<dbReference type="Pfam" id="PF05517">
    <property type="entry name" value="p25-alpha"/>
    <property type="match status" value="2"/>
</dbReference>
<feature type="compositionally biased region" description="Low complexity" evidence="1">
    <location>
        <begin position="161"/>
        <end position="181"/>
    </location>
</feature>
<feature type="region of interest" description="Disordered" evidence="1">
    <location>
        <begin position="98"/>
        <end position="148"/>
    </location>
</feature>
<accession>A0A835T302</accession>
<gene>
    <name evidence="2" type="ORF">HXX76_008634</name>
</gene>
<dbReference type="GO" id="GO:0015631">
    <property type="term" value="F:tubulin binding"/>
    <property type="evidence" value="ECO:0007669"/>
    <property type="project" value="InterPro"/>
</dbReference>
<feature type="compositionally biased region" description="Polar residues" evidence="1">
    <location>
        <begin position="138"/>
        <end position="148"/>
    </location>
</feature>
<sequence length="228" mass="23429">MATGRQHVSIFDKLTDSSLYTGAHKHRFDGNGNGRGLAGRDRVAKGHGLIAGAPGGSVADLSQITRTNLNSSGAGYIPPPSRGSSTSGAALLYARTSMDGSRMSPSSGFPAHSPGTLLSPSGPATPGRSGSVGRPMRSSHTGAGYSSNWGASAGGLPVTYTTTTTTTTTTQRTSGSGQRSSIFDRLNDPSSYTGAHRQRFSSDGRGRGIEGRTMSNAYVSASANVMRR</sequence>
<dbReference type="EMBL" id="JAEHOC010000020">
    <property type="protein sequence ID" value="KAG2432904.1"/>
    <property type="molecule type" value="Genomic_DNA"/>
</dbReference>
<dbReference type="GO" id="GO:0046785">
    <property type="term" value="P:microtubule polymerization"/>
    <property type="evidence" value="ECO:0007669"/>
    <property type="project" value="InterPro"/>
</dbReference>
<dbReference type="GO" id="GO:0005874">
    <property type="term" value="C:microtubule"/>
    <property type="evidence" value="ECO:0007669"/>
    <property type="project" value="TreeGrafter"/>
</dbReference>
<proteinExistence type="predicted"/>
<dbReference type="GO" id="GO:0032273">
    <property type="term" value="P:positive regulation of protein polymerization"/>
    <property type="evidence" value="ECO:0007669"/>
    <property type="project" value="TreeGrafter"/>
</dbReference>
<keyword evidence="3" id="KW-1185">Reference proteome</keyword>
<comment type="caution">
    <text evidence="2">The sequence shown here is derived from an EMBL/GenBank/DDBJ whole genome shotgun (WGS) entry which is preliminary data.</text>
</comment>
<evidence type="ECO:0000313" key="2">
    <source>
        <dbReference type="EMBL" id="KAG2432904.1"/>
    </source>
</evidence>
<feature type="region of interest" description="Disordered" evidence="1">
    <location>
        <begin position="160"/>
        <end position="213"/>
    </location>
</feature>